<evidence type="ECO:0008006" key="6">
    <source>
        <dbReference type="Google" id="ProtNLM"/>
    </source>
</evidence>
<organism evidence="4 5">
    <name type="scientific">Thalassobacterium maritimum</name>
    <dbReference type="NCBI Taxonomy" id="3041265"/>
    <lineage>
        <taxon>Bacteria</taxon>
        <taxon>Pseudomonadati</taxon>
        <taxon>Verrucomicrobiota</taxon>
        <taxon>Opitutia</taxon>
        <taxon>Puniceicoccales</taxon>
        <taxon>Coraliomargaritaceae</taxon>
        <taxon>Thalassobacterium</taxon>
    </lineage>
</organism>
<protein>
    <recommendedName>
        <fullName evidence="6">HTH-type transcriptional regulator</fullName>
    </recommendedName>
</protein>
<comment type="caution">
    <text evidence="4">The sequence shown here is derived from an EMBL/GenBank/DDBJ whole genome shotgun (WGS) entry which is preliminary data.</text>
</comment>
<evidence type="ECO:0000256" key="3">
    <source>
        <dbReference type="ARBA" id="ARBA00023163"/>
    </source>
</evidence>
<reference evidence="4 5" key="1">
    <citation type="submission" date="2023-04" db="EMBL/GenBank/DDBJ databases">
        <title>A novel bacteria isolated from coastal sediment.</title>
        <authorList>
            <person name="Liu X.-J."/>
            <person name="Du Z.-J."/>
        </authorList>
    </citation>
    <scope>NUCLEOTIDE SEQUENCE [LARGE SCALE GENOMIC DNA]</scope>
    <source>
        <strain evidence="4 5">SDUM461003</strain>
    </source>
</reference>
<evidence type="ECO:0000256" key="2">
    <source>
        <dbReference type="ARBA" id="ARBA00023125"/>
    </source>
</evidence>
<dbReference type="InterPro" id="IPR052362">
    <property type="entry name" value="HTH-GbsR_regulator"/>
</dbReference>
<dbReference type="SUPFAM" id="SSF46785">
    <property type="entry name" value="Winged helix' DNA-binding domain"/>
    <property type="match status" value="1"/>
</dbReference>
<proteinExistence type="predicted"/>
<gene>
    <name evidence="4" type="ORF">QEH52_06055</name>
</gene>
<keyword evidence="3" id="KW-0804">Transcription</keyword>
<sequence length="181" mass="20097">MSASSSNDSALSAWEASMIDVFVRAASLIGLPRSIGEIYGLLYCSPRALTFDELVERLQISKGSVSQGVKLLRQLGAVKLKYVAGSRRDHYQPELSMKRLVRGFIKDQFEPHLSSGSERLQGLESLIQQEDNEALREHAMGRLGTLLTWQQRTRKLVPIVMAVLGGAKLFDQDSSADEYVI</sequence>
<evidence type="ECO:0000313" key="4">
    <source>
        <dbReference type="EMBL" id="MDQ8207062.1"/>
    </source>
</evidence>
<name>A0ABU1ATW6_9BACT</name>
<dbReference type="EMBL" id="JARXHW010000010">
    <property type="protein sequence ID" value="MDQ8207062.1"/>
    <property type="molecule type" value="Genomic_DNA"/>
</dbReference>
<dbReference type="RefSeq" id="WP_308949199.1">
    <property type="nucleotide sequence ID" value="NZ_JARXHW010000010.1"/>
</dbReference>
<evidence type="ECO:0000313" key="5">
    <source>
        <dbReference type="Proteomes" id="UP001225316"/>
    </source>
</evidence>
<dbReference type="InterPro" id="IPR036390">
    <property type="entry name" value="WH_DNA-bd_sf"/>
</dbReference>
<accession>A0ABU1ATW6</accession>
<dbReference type="PANTHER" id="PTHR38465">
    <property type="entry name" value="HTH-TYPE TRANSCRIPTIONAL REGULATOR MJ1563-RELATED"/>
    <property type="match status" value="1"/>
</dbReference>
<keyword evidence="1" id="KW-0805">Transcription regulation</keyword>
<dbReference type="InterPro" id="IPR036388">
    <property type="entry name" value="WH-like_DNA-bd_sf"/>
</dbReference>
<keyword evidence="2" id="KW-0238">DNA-binding</keyword>
<dbReference type="PANTHER" id="PTHR38465:SF1">
    <property type="entry name" value="HTH-TYPE TRANSCRIPTIONAL REGULATOR MJ1563-RELATED"/>
    <property type="match status" value="1"/>
</dbReference>
<evidence type="ECO:0000256" key="1">
    <source>
        <dbReference type="ARBA" id="ARBA00023015"/>
    </source>
</evidence>
<dbReference type="Gene3D" id="1.10.10.10">
    <property type="entry name" value="Winged helix-like DNA-binding domain superfamily/Winged helix DNA-binding domain"/>
    <property type="match status" value="1"/>
</dbReference>
<dbReference type="Proteomes" id="UP001225316">
    <property type="component" value="Unassembled WGS sequence"/>
</dbReference>
<keyword evidence="5" id="KW-1185">Reference proteome</keyword>